<dbReference type="PANTHER" id="PTHR34406">
    <property type="entry name" value="PROTEIN YCEI"/>
    <property type="match status" value="1"/>
</dbReference>
<dbReference type="SUPFAM" id="SSF101874">
    <property type="entry name" value="YceI-like"/>
    <property type="match status" value="1"/>
</dbReference>
<gene>
    <name evidence="3" type="ORF">KYN89_07665</name>
</gene>
<accession>A0ABS7PCX0</accession>
<feature type="domain" description="Lipid/polyisoprenoid-binding YceI-like" evidence="2">
    <location>
        <begin position="43"/>
        <end position="214"/>
    </location>
</feature>
<dbReference type="InterPro" id="IPR007372">
    <property type="entry name" value="Lipid/polyisoprenoid-bd_YceI"/>
</dbReference>
<dbReference type="Gene3D" id="2.40.128.110">
    <property type="entry name" value="Lipid/polyisoprenoid-binding, YceI-like"/>
    <property type="match status" value="1"/>
</dbReference>
<proteinExistence type="predicted"/>
<dbReference type="PANTHER" id="PTHR34406:SF1">
    <property type="entry name" value="PROTEIN YCEI"/>
    <property type="match status" value="1"/>
</dbReference>
<evidence type="ECO:0000259" key="2">
    <source>
        <dbReference type="SMART" id="SM00867"/>
    </source>
</evidence>
<keyword evidence="1" id="KW-0732">Signal</keyword>
<feature type="chain" id="PRO_5045050388" evidence="1">
    <location>
        <begin position="23"/>
        <end position="216"/>
    </location>
</feature>
<organism evidence="3 4">
    <name type="scientific">Alteriqipengyuania abyssalis</name>
    <dbReference type="NCBI Taxonomy" id="2860200"/>
    <lineage>
        <taxon>Bacteria</taxon>
        <taxon>Pseudomonadati</taxon>
        <taxon>Pseudomonadota</taxon>
        <taxon>Alphaproteobacteria</taxon>
        <taxon>Sphingomonadales</taxon>
        <taxon>Erythrobacteraceae</taxon>
        <taxon>Alteriqipengyuania</taxon>
    </lineage>
</organism>
<dbReference type="SMART" id="SM00867">
    <property type="entry name" value="YceI"/>
    <property type="match status" value="1"/>
</dbReference>
<dbReference type="InterPro" id="IPR036761">
    <property type="entry name" value="TTHA0802/YceI-like_sf"/>
</dbReference>
<dbReference type="Pfam" id="PF04264">
    <property type="entry name" value="YceI"/>
    <property type="match status" value="1"/>
</dbReference>
<sequence length="216" mass="22438">MRMIQSLTVAALVGLATVPALALQEGAPQVPGQMDASRVSGGTYVTDPAHTLVAWTVNHFGFNSYFGAFGDVDGTLQIDPADLSSAKVDVTIPITSVTVVSDGLRDHLLRPGKDGGDPDFFGAEPEAARFVSTSVDVGADGTSASITGDLTMNGVTKPVTIDARFTGAGSNPMNKVETIGFEGTATILRSDFGVDYALPLVSDEVELKISAAFEKQ</sequence>
<protein>
    <submittedName>
        <fullName evidence="3">YceI family protein</fullName>
    </submittedName>
</protein>
<dbReference type="RefSeq" id="WP_222824524.1">
    <property type="nucleotide sequence ID" value="NZ_JAHWXP010000002.1"/>
</dbReference>
<dbReference type="EMBL" id="JAHWXP010000002">
    <property type="protein sequence ID" value="MBY8336924.1"/>
    <property type="molecule type" value="Genomic_DNA"/>
</dbReference>
<dbReference type="Proteomes" id="UP000759298">
    <property type="component" value="Unassembled WGS sequence"/>
</dbReference>
<evidence type="ECO:0000256" key="1">
    <source>
        <dbReference type="SAM" id="SignalP"/>
    </source>
</evidence>
<keyword evidence="4" id="KW-1185">Reference proteome</keyword>
<reference evidence="3 4" key="1">
    <citation type="submission" date="2021-07" db="EMBL/GenBank/DDBJ databases">
        <title>Alteriqipengyuania abyssalis NZ-12B nov, sp.nov isolated from deep sea sponge in pacific ocean.</title>
        <authorList>
            <person name="Tareen S."/>
            <person name="Wink J."/>
        </authorList>
    </citation>
    <scope>NUCLEOTIDE SEQUENCE [LARGE SCALE GENOMIC DNA]</scope>
    <source>
        <strain evidence="3 4">NZ-12B</strain>
    </source>
</reference>
<feature type="signal peptide" evidence="1">
    <location>
        <begin position="1"/>
        <end position="22"/>
    </location>
</feature>
<evidence type="ECO:0000313" key="3">
    <source>
        <dbReference type="EMBL" id="MBY8336924.1"/>
    </source>
</evidence>
<evidence type="ECO:0000313" key="4">
    <source>
        <dbReference type="Proteomes" id="UP000759298"/>
    </source>
</evidence>
<comment type="caution">
    <text evidence="3">The sequence shown here is derived from an EMBL/GenBank/DDBJ whole genome shotgun (WGS) entry which is preliminary data.</text>
</comment>
<name>A0ABS7PCX0_9SPHN</name>